<dbReference type="UniPathway" id="UPA00343"/>
<proteinExistence type="inferred from homology"/>
<dbReference type="GO" id="GO:0097175">
    <property type="term" value="P:1,6-anhydro-N-acetyl-beta-muramic acid catabolic process"/>
    <property type="evidence" value="ECO:0007669"/>
    <property type="project" value="UniProtKB-UniRule"/>
</dbReference>
<keyword evidence="1" id="KW-0119">Carbohydrate metabolism</keyword>
<dbReference type="InterPro" id="IPR043129">
    <property type="entry name" value="ATPase_NBD"/>
</dbReference>
<dbReference type="GO" id="GO:0016773">
    <property type="term" value="F:phosphotransferase activity, alcohol group as acceptor"/>
    <property type="evidence" value="ECO:0007669"/>
    <property type="project" value="UniProtKB-UniRule"/>
</dbReference>
<dbReference type="EC" id="2.7.1.170" evidence="1"/>
<keyword evidence="1" id="KW-0547">Nucleotide-binding</keyword>
<dbReference type="GO" id="GO:0005524">
    <property type="term" value="F:ATP binding"/>
    <property type="evidence" value="ECO:0007669"/>
    <property type="project" value="UniProtKB-UniRule"/>
</dbReference>
<comment type="function">
    <text evidence="1">Catalyzes the specific phosphorylation of 1,6-anhydro-N-acetylmuramic acid (anhMurNAc) with the simultaneous cleavage of the 1,6-anhydro ring, generating MurNAc-6-P. Is required for the utilization of anhMurNAc either imported from the medium or derived from its own cell wall murein, and thus plays a role in cell wall recycling.</text>
</comment>
<dbReference type="NCBIfam" id="NF007141">
    <property type="entry name" value="PRK09585.1-5"/>
    <property type="match status" value="1"/>
</dbReference>
<evidence type="ECO:0000256" key="1">
    <source>
        <dbReference type="HAMAP-Rule" id="MF_01270"/>
    </source>
</evidence>
<dbReference type="OrthoDB" id="9763949at2"/>
<dbReference type="Proteomes" id="UP000318995">
    <property type="component" value="Unassembled WGS sequence"/>
</dbReference>
<keyword evidence="1" id="KW-0067">ATP-binding</keyword>
<dbReference type="GO" id="GO:0009254">
    <property type="term" value="P:peptidoglycan turnover"/>
    <property type="evidence" value="ECO:0007669"/>
    <property type="project" value="UniProtKB-UniRule"/>
</dbReference>
<dbReference type="GO" id="GO:0016301">
    <property type="term" value="F:kinase activity"/>
    <property type="evidence" value="ECO:0007669"/>
    <property type="project" value="UniProtKB-KW"/>
</dbReference>
<keyword evidence="3" id="KW-1185">Reference proteome</keyword>
<comment type="pathway">
    <text evidence="1">Amino-sugar metabolism; 1,6-anhydro-N-acetylmuramate degradation.</text>
</comment>
<accession>A0A5C5WE02</accession>
<reference evidence="2 3" key="1">
    <citation type="submission" date="2019-02" db="EMBL/GenBank/DDBJ databases">
        <title>Deep-cultivation of Planctomycetes and their phenomic and genomic characterization uncovers novel biology.</title>
        <authorList>
            <person name="Wiegand S."/>
            <person name="Jogler M."/>
            <person name="Boedeker C."/>
            <person name="Pinto D."/>
            <person name="Vollmers J."/>
            <person name="Rivas-Marin E."/>
            <person name="Kohn T."/>
            <person name="Peeters S.H."/>
            <person name="Heuer A."/>
            <person name="Rast P."/>
            <person name="Oberbeckmann S."/>
            <person name="Bunk B."/>
            <person name="Jeske O."/>
            <person name="Meyerdierks A."/>
            <person name="Storesund J.E."/>
            <person name="Kallscheuer N."/>
            <person name="Luecker S."/>
            <person name="Lage O.M."/>
            <person name="Pohl T."/>
            <person name="Merkel B.J."/>
            <person name="Hornburger P."/>
            <person name="Mueller R.-W."/>
            <person name="Bruemmer F."/>
            <person name="Labrenz M."/>
            <person name="Spormann A.M."/>
            <person name="Op Den Camp H."/>
            <person name="Overmann J."/>
            <person name="Amann R."/>
            <person name="Jetten M.S.M."/>
            <person name="Mascher T."/>
            <person name="Medema M.H."/>
            <person name="Devos D.P."/>
            <person name="Kaster A.-K."/>
            <person name="Ovreas L."/>
            <person name="Rohde M."/>
            <person name="Galperin M.Y."/>
            <person name="Jogler C."/>
        </authorList>
    </citation>
    <scope>NUCLEOTIDE SEQUENCE [LARGE SCALE GENOMIC DNA]</scope>
    <source>
        <strain evidence="2 3">Pla111</strain>
    </source>
</reference>
<comment type="caution">
    <text evidence="2">The sequence shown here is derived from an EMBL/GenBank/DDBJ whole genome shotgun (WGS) entry which is preliminary data.</text>
</comment>
<dbReference type="GO" id="GO:0006040">
    <property type="term" value="P:amino sugar metabolic process"/>
    <property type="evidence" value="ECO:0007669"/>
    <property type="project" value="InterPro"/>
</dbReference>
<dbReference type="SUPFAM" id="SSF53067">
    <property type="entry name" value="Actin-like ATPase domain"/>
    <property type="match status" value="1"/>
</dbReference>
<comment type="similarity">
    <text evidence="1">Belongs to the anhydro-N-acetylmuramic acid kinase family.</text>
</comment>
<feature type="binding site" evidence="1">
    <location>
        <begin position="25"/>
        <end position="32"/>
    </location>
    <ligand>
        <name>ATP</name>
        <dbReference type="ChEBI" id="CHEBI:30616"/>
    </ligand>
</feature>
<dbReference type="UniPathway" id="UPA00544"/>
<comment type="catalytic activity">
    <reaction evidence="1">
        <text>1,6-anhydro-N-acetyl-beta-muramate + ATP + H2O = N-acetyl-D-muramate 6-phosphate + ADP + H(+)</text>
        <dbReference type="Rhea" id="RHEA:24952"/>
        <dbReference type="ChEBI" id="CHEBI:15377"/>
        <dbReference type="ChEBI" id="CHEBI:15378"/>
        <dbReference type="ChEBI" id="CHEBI:30616"/>
        <dbReference type="ChEBI" id="CHEBI:58690"/>
        <dbReference type="ChEBI" id="CHEBI:58722"/>
        <dbReference type="ChEBI" id="CHEBI:456216"/>
        <dbReference type="EC" id="2.7.1.170"/>
    </reaction>
</comment>
<keyword evidence="1 2" id="KW-0418">Kinase</keyword>
<dbReference type="PANTHER" id="PTHR30605">
    <property type="entry name" value="ANHYDRO-N-ACETYLMURAMIC ACID KINASE"/>
    <property type="match status" value="1"/>
</dbReference>
<gene>
    <name evidence="2" type="primary">anmK_2</name>
    <name evidence="1" type="synonym">anmK</name>
    <name evidence="2" type="ORF">Pla111_06060</name>
</gene>
<dbReference type="Gene3D" id="3.30.420.40">
    <property type="match status" value="2"/>
</dbReference>
<keyword evidence="1 2" id="KW-0808">Transferase</keyword>
<dbReference type="HAMAP" id="MF_01270">
    <property type="entry name" value="AnhMurNAc_kinase"/>
    <property type="match status" value="1"/>
</dbReference>
<comment type="pathway">
    <text evidence="1">Cell wall biogenesis; peptidoglycan recycling.</text>
</comment>
<dbReference type="RefSeq" id="WP_146571182.1">
    <property type="nucleotide sequence ID" value="NZ_SJPH01000001.1"/>
</dbReference>
<evidence type="ECO:0000313" key="2">
    <source>
        <dbReference type="EMBL" id="TWT48830.1"/>
    </source>
</evidence>
<sequence>MFDVIQDRSAIAVDGPITAIGLMSGTSADGADAALLRTDGAGSIEFVGGLTLSYDEDLRSRLLEASQHDVPLTALLVLERDVTDHHAKAIEKLLKKYPQQGADAKVVGFHGHTIRHIPDERLTMQIGNPWQLSESVGLPVVADFRRGDIAAGGQGAPLAAMFHRALFASEKLPVAVLNLGGVANVTWLGPDDALISGDTGPGCGLLDEWAQEMAGLPHDQDGKLALRGSVDDAVVAAALSAPFFARALPKAADRYDFDHVDVSMLSVEDGAATLCAVTARAVVEAIDRLPAKPGTLWVTGGGVHHPVIMQMLGEHFDSVHSVDERNLNSETLEAECFAWLAVRRLRGLPITAPETTGCREPRCGGAVTC</sequence>
<dbReference type="InterPro" id="IPR005338">
    <property type="entry name" value="Anhydro_N_Ac-Mur_kinase"/>
</dbReference>
<dbReference type="PANTHER" id="PTHR30605:SF0">
    <property type="entry name" value="ANHYDRO-N-ACETYLMURAMIC ACID KINASE"/>
    <property type="match status" value="1"/>
</dbReference>
<evidence type="ECO:0000313" key="3">
    <source>
        <dbReference type="Proteomes" id="UP000318995"/>
    </source>
</evidence>
<dbReference type="EMBL" id="SJPH01000001">
    <property type="protein sequence ID" value="TWT48830.1"/>
    <property type="molecule type" value="Genomic_DNA"/>
</dbReference>
<dbReference type="AlphaFoldDB" id="A0A5C5WE02"/>
<dbReference type="Pfam" id="PF03702">
    <property type="entry name" value="AnmK"/>
    <property type="match status" value="1"/>
</dbReference>
<name>A0A5C5WE02_9BACT</name>
<organism evidence="2 3">
    <name type="scientific">Botrimarina hoheduenensis</name>
    <dbReference type="NCBI Taxonomy" id="2528000"/>
    <lineage>
        <taxon>Bacteria</taxon>
        <taxon>Pseudomonadati</taxon>
        <taxon>Planctomycetota</taxon>
        <taxon>Planctomycetia</taxon>
        <taxon>Pirellulales</taxon>
        <taxon>Lacipirellulaceae</taxon>
        <taxon>Botrimarina</taxon>
    </lineage>
</organism>
<protein>
    <recommendedName>
        <fullName evidence="1">Anhydro-N-acetylmuramic acid kinase</fullName>
        <ecNumber evidence="1">2.7.1.170</ecNumber>
    </recommendedName>
    <alternativeName>
        <fullName evidence="1">AnhMurNAc kinase</fullName>
    </alternativeName>
</protein>